<feature type="transmembrane region" description="Helical" evidence="1">
    <location>
        <begin position="235"/>
        <end position="253"/>
    </location>
</feature>
<evidence type="ECO:0000313" key="3">
    <source>
        <dbReference type="EMBL" id="MBW4545221.1"/>
    </source>
</evidence>
<proteinExistence type="predicted"/>
<keyword evidence="3" id="KW-0645">Protease</keyword>
<accession>A0A951UB52</accession>
<feature type="transmembrane region" description="Helical" evidence="1">
    <location>
        <begin position="184"/>
        <end position="201"/>
    </location>
</feature>
<dbReference type="InterPro" id="IPR003675">
    <property type="entry name" value="Rce1/LyrA-like_dom"/>
</dbReference>
<dbReference type="GO" id="GO:0080120">
    <property type="term" value="P:CAAX-box protein maturation"/>
    <property type="evidence" value="ECO:0007669"/>
    <property type="project" value="UniProtKB-ARBA"/>
</dbReference>
<dbReference type="EC" id="3.4.24.-" evidence="3"/>
<sequence>MIDKFLAIAQTGKNEWWRYLLGILLTFFSWQVVGVVPFILLAVFIQSDSSAESKFNPQTSKFEGVEPIFPYIGLNLAFVCFLIGLYIAVRFIHQRRFITLVTPSNKINWSRILQGIGVWWILATLISVIESIISPENYQLTFNLGSFLIFVPIALVLTSLQASTEELFFRGYLMQGIGLTTRKAIIPIVGTSILFMLPHLLNPEVKAGFYLLATYYLLLALFLAFITVKDNSLELALAAHIGNNLFAVLFVNYTDSALPSPSVFTIQKIDPVYNLVSSLVVFAGFYWFFFIRKTSERRSN</sequence>
<evidence type="ECO:0000256" key="1">
    <source>
        <dbReference type="SAM" id="Phobius"/>
    </source>
</evidence>
<organism evidence="3 4">
    <name type="scientific">Symplocastrum torsivum CPER-KK1</name>
    <dbReference type="NCBI Taxonomy" id="450513"/>
    <lineage>
        <taxon>Bacteria</taxon>
        <taxon>Bacillati</taxon>
        <taxon>Cyanobacteriota</taxon>
        <taxon>Cyanophyceae</taxon>
        <taxon>Oscillatoriophycideae</taxon>
        <taxon>Oscillatoriales</taxon>
        <taxon>Microcoleaceae</taxon>
        <taxon>Symplocastrum</taxon>
    </lineage>
</organism>
<keyword evidence="1" id="KW-0472">Membrane</keyword>
<dbReference type="PANTHER" id="PTHR39430">
    <property type="entry name" value="MEMBRANE-ASSOCIATED PROTEASE-RELATED"/>
    <property type="match status" value="1"/>
</dbReference>
<feature type="transmembrane region" description="Helical" evidence="1">
    <location>
        <begin position="112"/>
        <end position="134"/>
    </location>
</feature>
<keyword evidence="1" id="KW-0812">Transmembrane</keyword>
<evidence type="ECO:0000313" key="4">
    <source>
        <dbReference type="Proteomes" id="UP000753908"/>
    </source>
</evidence>
<dbReference type="AlphaFoldDB" id="A0A951UB52"/>
<dbReference type="EMBL" id="JAHHIF010000013">
    <property type="protein sequence ID" value="MBW4545221.1"/>
    <property type="molecule type" value="Genomic_DNA"/>
</dbReference>
<dbReference type="GO" id="GO:0004175">
    <property type="term" value="F:endopeptidase activity"/>
    <property type="evidence" value="ECO:0007669"/>
    <property type="project" value="UniProtKB-ARBA"/>
</dbReference>
<feature type="domain" description="CAAX prenyl protease 2/Lysostaphin resistance protein A-like" evidence="2">
    <location>
        <begin position="150"/>
        <end position="246"/>
    </location>
</feature>
<keyword evidence="3" id="KW-0482">Metalloprotease</keyword>
<keyword evidence="3" id="KW-0378">Hydrolase</keyword>
<feature type="transmembrane region" description="Helical" evidence="1">
    <location>
        <begin position="273"/>
        <end position="291"/>
    </location>
</feature>
<feature type="transmembrane region" description="Helical" evidence="1">
    <location>
        <begin position="207"/>
        <end position="228"/>
    </location>
</feature>
<feature type="transmembrane region" description="Helical" evidence="1">
    <location>
        <begin position="140"/>
        <end position="163"/>
    </location>
</feature>
<name>A0A951UB52_9CYAN</name>
<comment type="caution">
    <text evidence="3">The sequence shown here is derived from an EMBL/GenBank/DDBJ whole genome shotgun (WGS) entry which is preliminary data.</text>
</comment>
<dbReference type="Pfam" id="PF02517">
    <property type="entry name" value="Rce1-like"/>
    <property type="match status" value="1"/>
</dbReference>
<gene>
    <name evidence="3" type="ORF">KME25_12350</name>
</gene>
<feature type="transmembrane region" description="Helical" evidence="1">
    <location>
        <begin position="68"/>
        <end position="92"/>
    </location>
</feature>
<feature type="transmembrane region" description="Helical" evidence="1">
    <location>
        <begin position="20"/>
        <end position="45"/>
    </location>
</feature>
<dbReference type="Proteomes" id="UP000753908">
    <property type="component" value="Unassembled WGS sequence"/>
</dbReference>
<reference evidence="3" key="1">
    <citation type="submission" date="2021-05" db="EMBL/GenBank/DDBJ databases">
        <authorList>
            <person name="Pietrasiak N."/>
            <person name="Ward R."/>
            <person name="Stajich J.E."/>
            <person name="Kurbessoian T."/>
        </authorList>
    </citation>
    <scope>NUCLEOTIDE SEQUENCE</scope>
    <source>
        <strain evidence="3">CPER-KK1</strain>
    </source>
</reference>
<evidence type="ECO:0000259" key="2">
    <source>
        <dbReference type="Pfam" id="PF02517"/>
    </source>
</evidence>
<reference evidence="3" key="2">
    <citation type="journal article" date="2022" name="Microbiol. Resour. Announc.">
        <title>Metagenome Sequencing to Explore Phylogenomics of Terrestrial Cyanobacteria.</title>
        <authorList>
            <person name="Ward R.D."/>
            <person name="Stajich J.E."/>
            <person name="Johansen J.R."/>
            <person name="Huntemann M."/>
            <person name="Clum A."/>
            <person name="Foster B."/>
            <person name="Foster B."/>
            <person name="Roux S."/>
            <person name="Palaniappan K."/>
            <person name="Varghese N."/>
            <person name="Mukherjee S."/>
            <person name="Reddy T.B.K."/>
            <person name="Daum C."/>
            <person name="Copeland A."/>
            <person name="Chen I.A."/>
            <person name="Ivanova N.N."/>
            <person name="Kyrpides N.C."/>
            <person name="Shapiro N."/>
            <person name="Eloe-Fadrosh E.A."/>
            <person name="Pietrasiak N."/>
        </authorList>
    </citation>
    <scope>NUCLEOTIDE SEQUENCE</scope>
    <source>
        <strain evidence="3">CPER-KK1</strain>
    </source>
</reference>
<dbReference type="GO" id="GO:0008237">
    <property type="term" value="F:metallopeptidase activity"/>
    <property type="evidence" value="ECO:0007669"/>
    <property type="project" value="UniProtKB-KW"/>
</dbReference>
<protein>
    <submittedName>
        <fullName evidence="3">CPBP family intramembrane metalloprotease</fullName>
        <ecNumber evidence="3">3.4.24.-</ecNumber>
    </submittedName>
</protein>
<dbReference type="PANTHER" id="PTHR39430:SF1">
    <property type="entry name" value="PROTEASE"/>
    <property type="match status" value="1"/>
</dbReference>
<keyword evidence="1" id="KW-1133">Transmembrane helix</keyword>